<keyword evidence="2" id="KW-0346">Stress response</keyword>
<dbReference type="AlphaFoldDB" id="A5IYZ9"/>
<dbReference type="Proteomes" id="UP000007065">
    <property type="component" value="Chromosome"/>
</dbReference>
<evidence type="ECO:0000313" key="2">
    <source>
        <dbReference type="EMBL" id="CAL59258.1"/>
    </source>
</evidence>
<name>A5IYZ9_MYCAP</name>
<dbReference type="InterPro" id="IPR009012">
    <property type="entry name" value="GrpE_head"/>
</dbReference>
<dbReference type="SUPFAM" id="SSF54534">
    <property type="entry name" value="FKBP-like"/>
    <property type="match status" value="1"/>
</dbReference>
<dbReference type="GeneID" id="93358301"/>
<sequence>MNMMNKGENVNKASEFKKTFDKGDILIVDIDAYSPKKELIEPFCTKDHELVLGKNNFLQNFDNKFLHNEIEPSYKFQLKIPKNHPNEKYRNQKLFFEVTLKNYEELTKQKALDTSEGENKSQEEINDDPLAKAQERILSLFVENEKLIKQNELLKILLEKEKEGPKAVVIPNELKKEVEQYALQKFFEEFVNYYSLYKVTSLSSEMQAELLDDPKLKAFSKGYRMITWQFDEMFKKYNFVELKPIEGEIFDPKYQKVNEQVIDDEFPSNTIINVHSSAYKLHDRILHVALVDTSVRSDDPQAKVLIEKLGDNAYHKTPGRLHTLREKVAETIAKNNSK</sequence>
<dbReference type="InterPro" id="IPR046357">
    <property type="entry name" value="PPIase_dom_sf"/>
</dbReference>
<evidence type="ECO:0000256" key="1">
    <source>
        <dbReference type="ARBA" id="ARBA00023186"/>
    </source>
</evidence>
<evidence type="ECO:0000313" key="3">
    <source>
        <dbReference type="Proteomes" id="UP000007065"/>
    </source>
</evidence>
<reference evidence="3" key="1">
    <citation type="journal article" date="2007" name="PLoS Genet.">
        <title>Being pathogenic, plastic, and sexual while living with a nearly minimal bacterial genome.</title>
        <authorList>
            <person name="Sirand-Pugnet P."/>
            <person name="Lartigue C."/>
            <person name="Marenda M."/>
            <person name="Jacob D."/>
            <person name="Barre A."/>
            <person name="Barbe V."/>
            <person name="Schenowitz C."/>
            <person name="Mangenot S."/>
            <person name="Couloux A."/>
            <person name="Segurens B."/>
            <person name="de Daruvar A."/>
            <person name="Blanchard A."/>
            <person name="Citti C."/>
        </authorList>
    </citation>
    <scope>NUCLEOTIDE SEQUENCE [LARGE SCALE GENOMIC DNA]</scope>
    <source>
        <strain evidence="3">PG2</strain>
    </source>
</reference>
<protein>
    <submittedName>
        <fullName evidence="2">Heat shock protein GrpE (Activation of DnaK)</fullName>
    </submittedName>
</protein>
<dbReference type="KEGG" id="maa:MAG5580"/>
<dbReference type="PANTHER" id="PTHR21237">
    <property type="entry name" value="GRPE PROTEIN"/>
    <property type="match status" value="1"/>
</dbReference>
<dbReference type="Pfam" id="PF01025">
    <property type="entry name" value="GrpE"/>
    <property type="match status" value="1"/>
</dbReference>
<dbReference type="GO" id="GO:0000774">
    <property type="term" value="F:adenyl-nucleotide exchange factor activity"/>
    <property type="evidence" value="ECO:0007669"/>
    <property type="project" value="InterPro"/>
</dbReference>
<dbReference type="Gene3D" id="2.30.22.10">
    <property type="entry name" value="Head domain of nucleotide exchange factor GrpE"/>
    <property type="match status" value="1"/>
</dbReference>
<dbReference type="STRING" id="347257.MAG5580"/>
<keyword evidence="1" id="KW-0143">Chaperone</keyword>
<keyword evidence="3" id="KW-1185">Reference proteome</keyword>
<dbReference type="GO" id="GO:0051082">
    <property type="term" value="F:unfolded protein binding"/>
    <property type="evidence" value="ECO:0007669"/>
    <property type="project" value="TreeGrafter"/>
</dbReference>
<gene>
    <name evidence="2" type="primary">grpE</name>
    <name evidence="2" type="ordered locus">MAG5580</name>
</gene>
<accession>A5IYZ9</accession>
<dbReference type="GO" id="GO:0003755">
    <property type="term" value="F:peptidyl-prolyl cis-trans isomerase activity"/>
    <property type="evidence" value="ECO:0007669"/>
    <property type="project" value="InterPro"/>
</dbReference>
<dbReference type="EMBL" id="CU179680">
    <property type="protein sequence ID" value="CAL59258.1"/>
    <property type="molecule type" value="Genomic_DNA"/>
</dbReference>
<dbReference type="InterPro" id="IPR000740">
    <property type="entry name" value="GrpE"/>
</dbReference>
<organism evidence="2 3">
    <name type="scientific">Mycoplasmopsis agalactiae (strain NCTC 10123 / CIP 59.7 / PG2)</name>
    <name type="common">Mycoplasma agalactiae</name>
    <dbReference type="NCBI Taxonomy" id="347257"/>
    <lineage>
        <taxon>Bacteria</taxon>
        <taxon>Bacillati</taxon>
        <taxon>Mycoplasmatota</taxon>
        <taxon>Mycoplasmoidales</taxon>
        <taxon>Metamycoplasmataceae</taxon>
        <taxon>Mycoplasmopsis</taxon>
    </lineage>
</organism>
<dbReference type="Gene3D" id="3.10.50.40">
    <property type="match status" value="1"/>
</dbReference>
<dbReference type="GO" id="GO:0051087">
    <property type="term" value="F:protein-folding chaperone binding"/>
    <property type="evidence" value="ECO:0007669"/>
    <property type="project" value="InterPro"/>
</dbReference>
<dbReference type="GO" id="GO:0006457">
    <property type="term" value="P:protein folding"/>
    <property type="evidence" value="ECO:0007669"/>
    <property type="project" value="InterPro"/>
</dbReference>
<proteinExistence type="predicted"/>
<dbReference type="SUPFAM" id="SSF51064">
    <property type="entry name" value="Head domain of nucleotide exchange factor GrpE"/>
    <property type="match status" value="1"/>
</dbReference>
<dbReference type="GO" id="GO:0042803">
    <property type="term" value="F:protein homodimerization activity"/>
    <property type="evidence" value="ECO:0007669"/>
    <property type="project" value="InterPro"/>
</dbReference>
<dbReference type="PANTHER" id="PTHR21237:SF23">
    <property type="entry name" value="GRPE PROTEIN HOMOLOG, MITOCHONDRIAL"/>
    <property type="match status" value="1"/>
</dbReference>
<dbReference type="RefSeq" id="WP_011949716.1">
    <property type="nucleotide sequence ID" value="NC_009497.1"/>
</dbReference>
<dbReference type="HOGENOM" id="CLU_070790_0_0_14"/>